<keyword evidence="1" id="KW-0597">Phosphoprotein</keyword>
<keyword evidence="2" id="KW-0902">Two-component regulatory system</keyword>
<comment type="caution">
    <text evidence="6">The sequence shown here is derived from an EMBL/GenBank/DDBJ whole genome shotgun (WGS) entry which is preliminary data.</text>
</comment>
<evidence type="ECO:0000313" key="7">
    <source>
        <dbReference type="Proteomes" id="UP000005045"/>
    </source>
</evidence>
<dbReference type="SMART" id="SM00448">
    <property type="entry name" value="REC"/>
    <property type="match status" value="1"/>
</dbReference>
<evidence type="ECO:0000256" key="3">
    <source>
        <dbReference type="ARBA" id="ARBA00023125"/>
    </source>
</evidence>
<dbReference type="InterPro" id="IPR011006">
    <property type="entry name" value="CheY-like_superfamily"/>
</dbReference>
<dbReference type="GO" id="GO:0000976">
    <property type="term" value="F:transcription cis-regulatory region binding"/>
    <property type="evidence" value="ECO:0007669"/>
    <property type="project" value="TreeGrafter"/>
</dbReference>
<feature type="domain" description="Response regulatory" evidence="5">
    <location>
        <begin position="2"/>
        <end position="116"/>
    </location>
</feature>
<proteinExistence type="predicted"/>
<keyword evidence="7" id="KW-1185">Reference proteome</keyword>
<evidence type="ECO:0000259" key="5">
    <source>
        <dbReference type="PROSITE" id="PS50110"/>
    </source>
</evidence>
<dbReference type="Pfam" id="PF00072">
    <property type="entry name" value="Response_reg"/>
    <property type="match status" value="1"/>
</dbReference>
<dbReference type="PANTHER" id="PTHR48111">
    <property type="entry name" value="REGULATOR OF RPOS"/>
    <property type="match status" value="1"/>
</dbReference>
<evidence type="ECO:0000256" key="1">
    <source>
        <dbReference type="ARBA" id="ARBA00022553"/>
    </source>
</evidence>
<dbReference type="InterPro" id="IPR001789">
    <property type="entry name" value="Sig_transdc_resp-reg_receiver"/>
</dbReference>
<name>B1GA40_PARG4</name>
<accession>B1GA40</accession>
<dbReference type="GO" id="GO:0006355">
    <property type="term" value="P:regulation of DNA-templated transcription"/>
    <property type="evidence" value="ECO:0007669"/>
    <property type="project" value="TreeGrafter"/>
</dbReference>
<dbReference type="GO" id="GO:0032993">
    <property type="term" value="C:protein-DNA complex"/>
    <property type="evidence" value="ECO:0007669"/>
    <property type="project" value="TreeGrafter"/>
</dbReference>
<dbReference type="GO" id="GO:0000156">
    <property type="term" value="F:phosphorelay response regulator activity"/>
    <property type="evidence" value="ECO:0007669"/>
    <property type="project" value="TreeGrafter"/>
</dbReference>
<gene>
    <name evidence="6" type="ORF">BgramDRAFT_6195</name>
</gene>
<dbReference type="GO" id="GO:0005829">
    <property type="term" value="C:cytosol"/>
    <property type="evidence" value="ECO:0007669"/>
    <property type="project" value="TreeGrafter"/>
</dbReference>
<dbReference type="SUPFAM" id="SSF52172">
    <property type="entry name" value="CheY-like"/>
    <property type="match status" value="1"/>
</dbReference>
<evidence type="ECO:0000256" key="2">
    <source>
        <dbReference type="ARBA" id="ARBA00023012"/>
    </source>
</evidence>
<protein>
    <submittedName>
        <fullName evidence="6">Response regulator receiver protein</fullName>
    </submittedName>
</protein>
<organism evidence="6 7">
    <name type="scientific">Paraburkholderia graminis (strain ATCC 700544 / DSM 17151 / LMG 18924 / NCIMB 13744 / C4D1M)</name>
    <dbReference type="NCBI Taxonomy" id="396598"/>
    <lineage>
        <taxon>Bacteria</taxon>
        <taxon>Pseudomonadati</taxon>
        <taxon>Pseudomonadota</taxon>
        <taxon>Betaproteobacteria</taxon>
        <taxon>Burkholderiales</taxon>
        <taxon>Burkholderiaceae</taxon>
        <taxon>Paraburkholderia</taxon>
    </lineage>
</organism>
<dbReference type="Gene3D" id="3.40.50.2300">
    <property type="match status" value="1"/>
</dbReference>
<evidence type="ECO:0000256" key="4">
    <source>
        <dbReference type="PROSITE-ProRule" id="PRU00169"/>
    </source>
</evidence>
<dbReference type="EMBL" id="ABLD01000036">
    <property type="protein sequence ID" value="EDT07009.1"/>
    <property type="molecule type" value="Genomic_DNA"/>
</dbReference>
<reference evidence="6 7" key="1">
    <citation type="submission" date="2008-03" db="EMBL/GenBank/DDBJ databases">
        <title>Sequencing of the draft genome and assembly of Burkholderia graminis C4D1M.</title>
        <authorList>
            <consortium name="US DOE Joint Genome Institute (JGI-PGF)"/>
            <person name="Copeland A."/>
            <person name="Lucas S."/>
            <person name="Lapidus A."/>
            <person name="Glavina del Rio T."/>
            <person name="Dalin E."/>
            <person name="Tice H."/>
            <person name="Bruce D."/>
            <person name="Goodwin L."/>
            <person name="Pitluck S."/>
            <person name="Larimer F."/>
            <person name="Land M.L."/>
            <person name="Hauser L."/>
            <person name="Tiedje J."/>
            <person name="Richardson P."/>
        </authorList>
    </citation>
    <scope>NUCLEOTIDE SEQUENCE [LARGE SCALE GENOMIC DNA]</scope>
    <source>
        <strain evidence="7">ATCC 700544 / DSM 17151 / LMG 18924 / NCIMB 13744 / C4D1M</strain>
    </source>
</reference>
<dbReference type="AlphaFoldDB" id="B1GA40"/>
<keyword evidence="3" id="KW-0238">DNA-binding</keyword>
<sequence length="250" mass="27710">MRIALIEPDPRHAQLVTRLMFAGGHVCQHFATSAPFLAQAADQFFDLLITENWTGDHSAEDVIARARALLPSLPVIVMMTEPRESQIVAVLHAGADDCLAKPVRGPETLARVDALLRRAGLRRPPNRRHDVIRGYTFDAANFAVTFRNRVVTLTPKEFRFALLLFTNLSRPGVARAHHGNRVGTAPRRKVAHRRHARVARAVQARIAPGIWLFACAAVRLRLSARRIFRGRRCRTGLMAGISGAGARCSE</sequence>
<dbReference type="Proteomes" id="UP000005045">
    <property type="component" value="Unassembled WGS sequence"/>
</dbReference>
<dbReference type="InterPro" id="IPR039420">
    <property type="entry name" value="WalR-like"/>
</dbReference>
<evidence type="ECO:0000313" key="6">
    <source>
        <dbReference type="EMBL" id="EDT07009.1"/>
    </source>
</evidence>
<dbReference type="PROSITE" id="PS50110">
    <property type="entry name" value="RESPONSE_REGULATORY"/>
    <property type="match status" value="1"/>
</dbReference>
<comment type="caution">
    <text evidence="4">Lacks conserved residue(s) required for the propagation of feature annotation.</text>
</comment>
<dbReference type="PANTHER" id="PTHR48111:SF40">
    <property type="entry name" value="PHOSPHATE REGULON TRANSCRIPTIONAL REGULATORY PROTEIN PHOB"/>
    <property type="match status" value="1"/>
</dbReference>